<reference evidence="2 3" key="1">
    <citation type="submission" date="2019-05" db="EMBL/GenBank/DDBJ databases">
        <title>Another draft genome of Portunus trituberculatus and its Hox gene families provides insights of decapod evolution.</title>
        <authorList>
            <person name="Jeong J.-H."/>
            <person name="Song I."/>
            <person name="Kim S."/>
            <person name="Choi T."/>
            <person name="Kim D."/>
            <person name="Ryu S."/>
            <person name="Kim W."/>
        </authorList>
    </citation>
    <scope>NUCLEOTIDE SEQUENCE [LARGE SCALE GENOMIC DNA]</scope>
    <source>
        <tissue evidence="2">Muscle</tissue>
    </source>
</reference>
<gene>
    <name evidence="2" type="ORF">E2C01_078538</name>
</gene>
<accession>A0A5B7IP33</accession>
<sequence length="62" mass="6550">MLLYILGLPGRPGVSRGSQTTAGTRGATEASRSPSKQPDTKAQYDPIGVIPLDEPINKAENK</sequence>
<comment type="caution">
    <text evidence="2">The sequence shown here is derived from an EMBL/GenBank/DDBJ whole genome shotgun (WGS) entry which is preliminary data.</text>
</comment>
<dbReference type="EMBL" id="VSRR010063584">
    <property type="protein sequence ID" value="MPC83819.1"/>
    <property type="molecule type" value="Genomic_DNA"/>
</dbReference>
<dbReference type="Proteomes" id="UP000324222">
    <property type="component" value="Unassembled WGS sequence"/>
</dbReference>
<evidence type="ECO:0000313" key="3">
    <source>
        <dbReference type="Proteomes" id="UP000324222"/>
    </source>
</evidence>
<organism evidence="2 3">
    <name type="scientific">Portunus trituberculatus</name>
    <name type="common">Swimming crab</name>
    <name type="synonym">Neptunus trituberculatus</name>
    <dbReference type="NCBI Taxonomy" id="210409"/>
    <lineage>
        <taxon>Eukaryota</taxon>
        <taxon>Metazoa</taxon>
        <taxon>Ecdysozoa</taxon>
        <taxon>Arthropoda</taxon>
        <taxon>Crustacea</taxon>
        <taxon>Multicrustacea</taxon>
        <taxon>Malacostraca</taxon>
        <taxon>Eumalacostraca</taxon>
        <taxon>Eucarida</taxon>
        <taxon>Decapoda</taxon>
        <taxon>Pleocyemata</taxon>
        <taxon>Brachyura</taxon>
        <taxon>Eubrachyura</taxon>
        <taxon>Portunoidea</taxon>
        <taxon>Portunidae</taxon>
        <taxon>Portuninae</taxon>
        <taxon>Portunus</taxon>
    </lineage>
</organism>
<name>A0A5B7IP33_PORTR</name>
<evidence type="ECO:0000313" key="2">
    <source>
        <dbReference type="EMBL" id="MPC83819.1"/>
    </source>
</evidence>
<feature type="region of interest" description="Disordered" evidence="1">
    <location>
        <begin position="1"/>
        <end position="62"/>
    </location>
</feature>
<dbReference type="AlphaFoldDB" id="A0A5B7IP33"/>
<proteinExistence type="predicted"/>
<keyword evidence="3" id="KW-1185">Reference proteome</keyword>
<evidence type="ECO:0000256" key="1">
    <source>
        <dbReference type="SAM" id="MobiDB-lite"/>
    </source>
</evidence>
<protein>
    <submittedName>
        <fullName evidence="2">Uncharacterized protein</fullName>
    </submittedName>
</protein>